<accession>A0A2D2DMU7</accession>
<dbReference type="SUPFAM" id="SSF48452">
    <property type="entry name" value="TPR-like"/>
    <property type="match status" value="1"/>
</dbReference>
<evidence type="ECO:0000256" key="1">
    <source>
        <dbReference type="SAM" id="MobiDB-lite"/>
    </source>
</evidence>
<feature type="signal peptide" evidence="2">
    <location>
        <begin position="1"/>
        <end position="25"/>
    </location>
</feature>
<dbReference type="InterPro" id="IPR047780">
    <property type="entry name" value="TssQ-like"/>
</dbReference>
<proteinExistence type="predicted"/>
<dbReference type="Proteomes" id="UP000229897">
    <property type="component" value="Chromosome"/>
</dbReference>
<protein>
    <recommendedName>
        <fullName evidence="5">Type VI secretion protein</fullName>
    </recommendedName>
</protein>
<evidence type="ECO:0000313" key="3">
    <source>
        <dbReference type="EMBL" id="ATQ76300.1"/>
    </source>
</evidence>
<dbReference type="AlphaFoldDB" id="A0A2D2DMU7"/>
<dbReference type="OrthoDB" id="8590585at2"/>
<dbReference type="KEGG" id="mass:CR152_18500"/>
<keyword evidence="4" id="KW-1185">Reference proteome</keyword>
<evidence type="ECO:0008006" key="5">
    <source>
        <dbReference type="Google" id="ProtNLM"/>
    </source>
</evidence>
<name>A0A2D2DMU7_9BURK</name>
<keyword evidence="2" id="KW-0732">Signal</keyword>
<dbReference type="PROSITE" id="PS51257">
    <property type="entry name" value="PROKAR_LIPOPROTEIN"/>
    <property type="match status" value="1"/>
</dbReference>
<feature type="compositionally biased region" description="Pro residues" evidence="1">
    <location>
        <begin position="37"/>
        <end position="53"/>
    </location>
</feature>
<dbReference type="NCBIfam" id="NF038027">
    <property type="entry name" value="TssQ_fam"/>
    <property type="match status" value="1"/>
</dbReference>
<dbReference type="InterPro" id="IPR011990">
    <property type="entry name" value="TPR-like_helical_dom_sf"/>
</dbReference>
<dbReference type="EMBL" id="CP024608">
    <property type="protein sequence ID" value="ATQ76300.1"/>
    <property type="molecule type" value="Genomic_DNA"/>
</dbReference>
<dbReference type="RefSeq" id="WP_099876938.1">
    <property type="nucleotide sequence ID" value="NZ_CP024608.1"/>
</dbReference>
<feature type="chain" id="PRO_5013796847" description="Type VI secretion protein" evidence="2">
    <location>
        <begin position="26"/>
        <end position="154"/>
    </location>
</feature>
<gene>
    <name evidence="3" type="ORF">CR152_18500</name>
</gene>
<organism evidence="3 4">
    <name type="scientific">Massilia violaceinigra</name>
    <dbReference type="NCBI Taxonomy" id="2045208"/>
    <lineage>
        <taxon>Bacteria</taxon>
        <taxon>Pseudomonadati</taxon>
        <taxon>Pseudomonadota</taxon>
        <taxon>Betaproteobacteria</taxon>
        <taxon>Burkholderiales</taxon>
        <taxon>Oxalobacteraceae</taxon>
        <taxon>Telluria group</taxon>
        <taxon>Massilia</taxon>
    </lineage>
</organism>
<reference evidence="3" key="1">
    <citation type="submission" date="2017-10" db="EMBL/GenBank/DDBJ databases">
        <title>Massilia psychrophilum sp. nov., a novel purple-pigmented bacterium isolated from Tianshan glacier, Xinjiang Municipality, China.</title>
        <authorList>
            <person name="Wang H."/>
        </authorList>
    </citation>
    <scope>NUCLEOTIDE SEQUENCE [LARGE SCALE GENOMIC DNA]</scope>
    <source>
        <strain evidence="3">B2</strain>
    </source>
</reference>
<evidence type="ECO:0000313" key="4">
    <source>
        <dbReference type="Proteomes" id="UP000229897"/>
    </source>
</evidence>
<evidence type="ECO:0000256" key="2">
    <source>
        <dbReference type="SAM" id="SignalP"/>
    </source>
</evidence>
<sequence>MNRSQHFLIFAVVAAGLALSGCATTEPQPKTSATPRPTAPRPPTPRPPPPVVPSTPTVSADQVALNEGIELYNQGSYNEAIKRLGAADVTGGSKATQVSAHKYMAFSYCVTSRPAPCRQHFEKAFKLDPAFALAPGESGHPLWGPVFAKAKKSK</sequence>
<feature type="region of interest" description="Disordered" evidence="1">
    <location>
        <begin position="24"/>
        <end position="58"/>
    </location>
</feature>